<protein>
    <recommendedName>
        <fullName evidence="3">Sel1 repeat family protein</fullName>
    </recommendedName>
</protein>
<name>A0A094W5J5_9BACT</name>
<dbReference type="InterPro" id="IPR011990">
    <property type="entry name" value="TPR-like_helical_dom_sf"/>
</dbReference>
<dbReference type="SMART" id="SM00671">
    <property type="entry name" value="SEL1"/>
    <property type="match status" value="1"/>
</dbReference>
<dbReference type="EMBL" id="JPGK01000012">
    <property type="protein sequence ID" value="KGA92728.1"/>
    <property type="molecule type" value="Genomic_DNA"/>
</dbReference>
<accession>A0A094W5J5</accession>
<dbReference type="InterPro" id="IPR052748">
    <property type="entry name" value="ISR_Activator"/>
</dbReference>
<proteinExistence type="predicted"/>
<dbReference type="Gene3D" id="1.25.40.10">
    <property type="entry name" value="Tetratricopeptide repeat domain"/>
    <property type="match status" value="1"/>
</dbReference>
<organism evidence="1 2">
    <name type="scientific">Leptospirillum ferriphilum</name>
    <dbReference type="NCBI Taxonomy" id="178606"/>
    <lineage>
        <taxon>Bacteria</taxon>
        <taxon>Pseudomonadati</taxon>
        <taxon>Nitrospirota</taxon>
        <taxon>Nitrospiria</taxon>
        <taxon>Nitrospirales</taxon>
        <taxon>Nitrospiraceae</taxon>
        <taxon>Leptospirillum</taxon>
    </lineage>
</organism>
<dbReference type="InterPro" id="IPR006597">
    <property type="entry name" value="Sel1-like"/>
</dbReference>
<sequence length="132" mass="15577">MRFFFFYKEKTSVLLIFVFCLINLLILFDVSVSAHGRDLCPIKSGLKNDVQYFQTGMELLNSHGSKKNHQRKAFFCFRESALLGYSWGEVWLGILYYNGMGVEKNRNKALRWWKKAAEQGNPWAQDRFNEDY</sequence>
<dbReference type="PANTHER" id="PTHR45011:SF1">
    <property type="entry name" value="DAP3-BINDING CELL DEATH ENHANCER 1"/>
    <property type="match status" value="1"/>
</dbReference>
<comment type="caution">
    <text evidence="1">The sequence shown here is derived from an EMBL/GenBank/DDBJ whole genome shotgun (WGS) entry which is preliminary data.</text>
</comment>
<dbReference type="OrthoDB" id="5330140at2"/>
<dbReference type="Pfam" id="PF08238">
    <property type="entry name" value="Sel1"/>
    <property type="match status" value="2"/>
</dbReference>
<dbReference type="SUPFAM" id="SSF81901">
    <property type="entry name" value="HCP-like"/>
    <property type="match status" value="1"/>
</dbReference>
<dbReference type="RefSeq" id="WP_052157991.1">
    <property type="nucleotide sequence ID" value="NZ_JPGK01000012.1"/>
</dbReference>
<evidence type="ECO:0000313" key="1">
    <source>
        <dbReference type="EMBL" id="KGA92728.1"/>
    </source>
</evidence>
<dbReference type="PATRIC" id="fig|178606.4.peg.2486"/>
<dbReference type="PANTHER" id="PTHR45011">
    <property type="entry name" value="DAP3-BINDING CELL DEATH ENHANCER 1"/>
    <property type="match status" value="1"/>
</dbReference>
<gene>
    <name evidence="1" type="ORF">LptCag_0463</name>
</gene>
<dbReference type="AlphaFoldDB" id="A0A094W5J5"/>
<dbReference type="Proteomes" id="UP000029452">
    <property type="component" value="Unassembled WGS sequence"/>
</dbReference>
<evidence type="ECO:0008006" key="3">
    <source>
        <dbReference type="Google" id="ProtNLM"/>
    </source>
</evidence>
<reference evidence="1 2" key="1">
    <citation type="submission" date="2014-06" db="EMBL/GenBank/DDBJ databases">
        <title>Draft genome sequence of iron oxidizing acidophile Leptospirillum ferriphilum DSM14647.</title>
        <authorList>
            <person name="Cardenas J.P."/>
            <person name="Lazcano M."/>
            <person name="Ossandon F.J."/>
            <person name="Corbett M."/>
            <person name="Holmes D.S."/>
            <person name="Watkin E."/>
        </authorList>
    </citation>
    <scope>NUCLEOTIDE SEQUENCE [LARGE SCALE GENOMIC DNA]</scope>
    <source>
        <strain evidence="1 2">DSM 14647</strain>
    </source>
</reference>
<evidence type="ECO:0000313" key="2">
    <source>
        <dbReference type="Proteomes" id="UP000029452"/>
    </source>
</evidence>